<protein>
    <recommendedName>
        <fullName evidence="1">ATPase dynein-related AAA domain-containing protein</fullName>
    </recommendedName>
</protein>
<dbReference type="InterPro" id="IPR027417">
    <property type="entry name" value="P-loop_NTPase"/>
</dbReference>
<reference evidence="2" key="1">
    <citation type="journal article" date="2015" name="Nature">
        <title>Complex archaea that bridge the gap between prokaryotes and eukaryotes.</title>
        <authorList>
            <person name="Spang A."/>
            <person name="Saw J.H."/>
            <person name="Jorgensen S.L."/>
            <person name="Zaremba-Niedzwiedzka K."/>
            <person name="Martijn J."/>
            <person name="Lind A.E."/>
            <person name="van Eijk R."/>
            <person name="Schleper C."/>
            <person name="Guy L."/>
            <person name="Ettema T.J."/>
        </authorList>
    </citation>
    <scope>NUCLEOTIDE SEQUENCE</scope>
</reference>
<dbReference type="SUPFAM" id="SSF52540">
    <property type="entry name" value="P-loop containing nucleoside triphosphate hydrolases"/>
    <property type="match status" value="1"/>
</dbReference>
<dbReference type="PANTHER" id="PTHR42759">
    <property type="entry name" value="MOXR FAMILY PROTEIN"/>
    <property type="match status" value="1"/>
</dbReference>
<evidence type="ECO:0000313" key="2">
    <source>
        <dbReference type="EMBL" id="KKN62967.1"/>
    </source>
</evidence>
<accession>A0A0F9SKS7</accession>
<dbReference type="GO" id="GO:0005524">
    <property type="term" value="F:ATP binding"/>
    <property type="evidence" value="ECO:0007669"/>
    <property type="project" value="InterPro"/>
</dbReference>
<proteinExistence type="predicted"/>
<dbReference type="GO" id="GO:0016887">
    <property type="term" value="F:ATP hydrolysis activity"/>
    <property type="evidence" value="ECO:0007669"/>
    <property type="project" value="InterPro"/>
</dbReference>
<evidence type="ECO:0000259" key="1">
    <source>
        <dbReference type="Pfam" id="PF07728"/>
    </source>
</evidence>
<dbReference type="Pfam" id="PF07728">
    <property type="entry name" value="AAA_5"/>
    <property type="match status" value="1"/>
</dbReference>
<dbReference type="Gene3D" id="3.40.50.300">
    <property type="entry name" value="P-loop containing nucleotide triphosphate hydrolases"/>
    <property type="match status" value="1"/>
</dbReference>
<dbReference type="PANTHER" id="PTHR42759:SF1">
    <property type="entry name" value="MAGNESIUM-CHELATASE SUBUNIT CHLD"/>
    <property type="match status" value="1"/>
</dbReference>
<organism evidence="2">
    <name type="scientific">marine sediment metagenome</name>
    <dbReference type="NCBI Taxonomy" id="412755"/>
    <lineage>
        <taxon>unclassified sequences</taxon>
        <taxon>metagenomes</taxon>
        <taxon>ecological metagenomes</taxon>
    </lineage>
</organism>
<gene>
    <name evidence="2" type="ORF">LCGC14_0506770</name>
</gene>
<name>A0A0F9SKS7_9ZZZZ</name>
<dbReference type="EMBL" id="LAZR01000606">
    <property type="protein sequence ID" value="KKN62967.1"/>
    <property type="molecule type" value="Genomic_DNA"/>
</dbReference>
<dbReference type="InterPro" id="IPR011704">
    <property type="entry name" value="ATPase_dyneun-rel_AAA"/>
</dbReference>
<dbReference type="AlphaFoldDB" id="A0A0F9SKS7"/>
<comment type="caution">
    <text evidence="2">The sequence shown here is derived from an EMBL/GenBank/DDBJ whole genome shotgun (WGS) entry which is preliminary data.</text>
</comment>
<feature type="domain" description="ATPase dynein-related AAA" evidence="1">
    <location>
        <begin position="132"/>
        <end position="262"/>
    </location>
</feature>
<dbReference type="InterPro" id="IPR050764">
    <property type="entry name" value="CbbQ/NirQ/NorQ/GpvN"/>
</dbReference>
<sequence length="408" mass="45091">MSGSKFVVKLKNKPKSKNKAGKLSTTQLLRQLPRQYEDVEIRDAVVGDLVAIEGVKVAGFDSTRNVVEGATIENVKSIEVISKAVPKKKGADEKYDPLRWPQSPPIIDLMENFDEPDWFDTMVFMVDHGKHIALEGPPGVGKDTAVQQLAALKGVSLVTVGGDAGFRRRDLVGTTHISNGTSFFEVGEYAAAAINGWWVLLTEVNAADADALMYINAQLAPPYVVTMQGKAYPVHDDFRIFVSYNHGLIGTKPLPQSFKDRFFSIKVPFFTESQLKRRLLSMGMRKLSSTDYPNSAIVQYGVKMWDAHERGHMRYQITTRRLADALLLINVLDMAPDEAIRVAVISAIDSPVESRAAKKVLEEVMRRLPKPTRLTDRDIEAGLEVVGADIDSLIVARKVLDGITPGDN</sequence>